<feature type="chain" id="PRO_5032502947" evidence="3">
    <location>
        <begin position="22"/>
        <end position="364"/>
    </location>
</feature>
<evidence type="ECO:0000313" key="5">
    <source>
        <dbReference type="EMBL" id="MXO89940.1"/>
    </source>
</evidence>
<dbReference type="Gene3D" id="3.40.50.1820">
    <property type="entry name" value="alpha/beta hydrolase"/>
    <property type="match status" value="1"/>
</dbReference>
<organism evidence="5 6">
    <name type="scientific">Pontixanthobacter aquaemixtae</name>
    <dbReference type="NCBI Taxonomy" id="1958940"/>
    <lineage>
        <taxon>Bacteria</taxon>
        <taxon>Pseudomonadati</taxon>
        <taxon>Pseudomonadota</taxon>
        <taxon>Alphaproteobacteria</taxon>
        <taxon>Sphingomonadales</taxon>
        <taxon>Erythrobacteraceae</taxon>
        <taxon>Pontixanthobacter</taxon>
    </lineage>
</organism>
<comment type="similarity">
    <text evidence="1">Belongs to the 'GDXG' lipolytic enzyme family.</text>
</comment>
<dbReference type="Proteomes" id="UP000442714">
    <property type="component" value="Unassembled WGS sequence"/>
</dbReference>
<feature type="signal peptide" evidence="3">
    <location>
        <begin position="1"/>
        <end position="21"/>
    </location>
</feature>
<dbReference type="GO" id="GO:0004806">
    <property type="term" value="F:triacylglycerol lipase activity"/>
    <property type="evidence" value="ECO:0007669"/>
    <property type="project" value="TreeGrafter"/>
</dbReference>
<keyword evidence="3" id="KW-0732">Signal</keyword>
<name>A0A844ZS55_9SPHN</name>
<dbReference type="InterPro" id="IPR013094">
    <property type="entry name" value="AB_hydrolase_3"/>
</dbReference>
<dbReference type="PANTHER" id="PTHR48081:SF30">
    <property type="entry name" value="ACETYL-HYDROLASE LIPR-RELATED"/>
    <property type="match status" value="1"/>
</dbReference>
<dbReference type="RefSeq" id="WP_160603440.1">
    <property type="nucleotide sequence ID" value="NZ_WTYX01000001.1"/>
</dbReference>
<dbReference type="PANTHER" id="PTHR48081">
    <property type="entry name" value="AB HYDROLASE SUPERFAMILY PROTEIN C4A8.06C"/>
    <property type="match status" value="1"/>
</dbReference>
<evidence type="ECO:0000256" key="2">
    <source>
        <dbReference type="ARBA" id="ARBA00022801"/>
    </source>
</evidence>
<reference evidence="5 6" key="1">
    <citation type="submission" date="2019-12" db="EMBL/GenBank/DDBJ databases">
        <title>Genomic-based taxomic classification of the family Erythrobacteraceae.</title>
        <authorList>
            <person name="Xu L."/>
        </authorList>
    </citation>
    <scope>NUCLEOTIDE SEQUENCE [LARGE SCALE GENOMIC DNA]</scope>
    <source>
        <strain evidence="5 6">KCTC 52763</strain>
    </source>
</reference>
<dbReference type="AlphaFoldDB" id="A0A844ZS55"/>
<feature type="domain" description="Alpha/beta hydrolase fold-3" evidence="4">
    <location>
        <begin position="139"/>
        <end position="337"/>
    </location>
</feature>
<dbReference type="OrthoDB" id="9806180at2"/>
<evidence type="ECO:0000313" key="6">
    <source>
        <dbReference type="Proteomes" id="UP000442714"/>
    </source>
</evidence>
<dbReference type="InterPro" id="IPR029058">
    <property type="entry name" value="AB_hydrolase_fold"/>
</dbReference>
<proteinExistence type="inferred from homology"/>
<dbReference type="SUPFAM" id="SSF53474">
    <property type="entry name" value="alpha/beta-Hydrolases"/>
    <property type="match status" value="1"/>
</dbReference>
<dbReference type="Pfam" id="PF07859">
    <property type="entry name" value="Abhydrolase_3"/>
    <property type="match status" value="1"/>
</dbReference>
<sequence length="364" mass="38486">MSLIRPILTLAALSTAVASHAQENRPPMLPVETLGEVQEDGTVTVGSFDLPPSVYLSEEAKASLPRKASDPMAVLGMILNAPDPSAVRPLAAKSMAPMHAKMAETYGVRMEEGVLGGVPVVWAIPKGLESISDADRVMINFPGGGFIAGTAGGTGMTESIPIAGLTGVPIVSISYRQAPEHKFPAASEDSAAVYRTLLEQFDPKKIAIFGCSAGGALAAQSVAWYVKEELPLPAAVGIFCASADGFRGGDSTHYARPFQGLGGEGLVTPYFEGIDMSDPLISQVEDPELLAKFPPTLLITGTRAFELSAAVNTHRELTKAGVDADLHIWDGLGHAFFYNPALPESREAYRVMADFFTEQLGIEK</sequence>
<dbReference type="EMBL" id="WTYX01000001">
    <property type="protein sequence ID" value="MXO89940.1"/>
    <property type="molecule type" value="Genomic_DNA"/>
</dbReference>
<keyword evidence="2 5" id="KW-0378">Hydrolase</keyword>
<evidence type="ECO:0000259" key="4">
    <source>
        <dbReference type="Pfam" id="PF07859"/>
    </source>
</evidence>
<gene>
    <name evidence="5" type="ORF">GRI41_03825</name>
</gene>
<evidence type="ECO:0000256" key="3">
    <source>
        <dbReference type="SAM" id="SignalP"/>
    </source>
</evidence>
<evidence type="ECO:0000256" key="1">
    <source>
        <dbReference type="ARBA" id="ARBA00010515"/>
    </source>
</evidence>
<keyword evidence="6" id="KW-1185">Reference proteome</keyword>
<accession>A0A844ZS55</accession>
<comment type="caution">
    <text evidence="5">The sequence shown here is derived from an EMBL/GenBank/DDBJ whole genome shotgun (WGS) entry which is preliminary data.</text>
</comment>
<protein>
    <submittedName>
        <fullName evidence="5">Alpha/beta hydrolase fold domain-containing protein</fullName>
    </submittedName>
</protein>
<dbReference type="InterPro" id="IPR050300">
    <property type="entry name" value="GDXG_lipolytic_enzyme"/>
</dbReference>